<feature type="domain" description="ABC transporter" evidence="8">
    <location>
        <begin position="16"/>
        <end position="266"/>
    </location>
</feature>
<dbReference type="InterPro" id="IPR013563">
    <property type="entry name" value="Oligopep_ABC_C"/>
</dbReference>
<dbReference type="InterPro" id="IPR027417">
    <property type="entry name" value="P-loop_NTPase"/>
</dbReference>
<dbReference type="NCBIfam" id="TIGR01727">
    <property type="entry name" value="oligo_HPY"/>
    <property type="match status" value="1"/>
</dbReference>
<proteinExistence type="inferred from homology"/>
<evidence type="ECO:0000256" key="6">
    <source>
        <dbReference type="ARBA" id="ARBA00022840"/>
    </source>
</evidence>
<keyword evidence="10" id="KW-1185">Reference proteome</keyword>
<keyword evidence="3" id="KW-0813">Transport</keyword>
<dbReference type="RefSeq" id="WP_014111079.1">
    <property type="nucleotide sequence ID" value="NC_016043.1"/>
</dbReference>
<dbReference type="Proteomes" id="UP000009284">
    <property type="component" value="Chromosome"/>
</dbReference>
<dbReference type="GO" id="GO:0015833">
    <property type="term" value="P:peptide transport"/>
    <property type="evidence" value="ECO:0007669"/>
    <property type="project" value="InterPro"/>
</dbReference>
<dbReference type="SUPFAM" id="SSF52540">
    <property type="entry name" value="P-loop containing nucleoside triphosphate hydrolases"/>
    <property type="match status" value="1"/>
</dbReference>
<dbReference type="PANTHER" id="PTHR43297:SF2">
    <property type="entry name" value="DIPEPTIDE TRANSPORT ATP-BINDING PROTEIN DPPD"/>
    <property type="match status" value="1"/>
</dbReference>
<dbReference type="CDD" id="cd03257">
    <property type="entry name" value="ABC_NikE_OppD_transporters"/>
    <property type="match status" value="1"/>
</dbReference>
<evidence type="ECO:0000259" key="8">
    <source>
        <dbReference type="PROSITE" id="PS50893"/>
    </source>
</evidence>
<dbReference type="Pfam" id="PF08352">
    <property type="entry name" value="oligo_HPY"/>
    <property type="match status" value="1"/>
</dbReference>
<accession>G4QCQ1</accession>
<dbReference type="Gene3D" id="3.40.50.300">
    <property type="entry name" value="P-loop containing nucleotide triphosphate hydrolases"/>
    <property type="match status" value="1"/>
</dbReference>
<dbReference type="AlphaFoldDB" id="G4QCQ1"/>
<evidence type="ECO:0000313" key="9">
    <source>
        <dbReference type="EMBL" id="AEP36181.1"/>
    </source>
</evidence>
<dbReference type="InterPro" id="IPR003593">
    <property type="entry name" value="AAA+_ATPase"/>
</dbReference>
<dbReference type="InterPro" id="IPR003439">
    <property type="entry name" value="ABC_transporter-like_ATP-bd"/>
</dbReference>
<keyword evidence="5" id="KW-0547">Nucleotide-binding</keyword>
<dbReference type="GO" id="GO:0016887">
    <property type="term" value="F:ATP hydrolysis activity"/>
    <property type="evidence" value="ECO:0007669"/>
    <property type="project" value="InterPro"/>
</dbReference>
<evidence type="ECO:0000256" key="4">
    <source>
        <dbReference type="ARBA" id="ARBA00022475"/>
    </source>
</evidence>
<dbReference type="EMBL" id="CP003059">
    <property type="protein sequence ID" value="AEP36181.1"/>
    <property type="molecule type" value="Genomic_DNA"/>
</dbReference>
<gene>
    <name evidence="9" type="ordered locus">TASI_0405</name>
</gene>
<keyword evidence="7" id="KW-0472">Membrane</keyword>
<evidence type="ECO:0000256" key="7">
    <source>
        <dbReference type="ARBA" id="ARBA00023136"/>
    </source>
</evidence>
<dbReference type="PROSITE" id="PS50893">
    <property type="entry name" value="ABC_TRANSPORTER_2"/>
    <property type="match status" value="1"/>
</dbReference>
<dbReference type="HOGENOM" id="CLU_000604_1_23_4"/>
<keyword evidence="4" id="KW-1003">Cell membrane</keyword>
<evidence type="ECO:0000313" key="10">
    <source>
        <dbReference type="Proteomes" id="UP000009284"/>
    </source>
</evidence>
<reference key="1">
    <citation type="submission" date="2011-09" db="EMBL/GenBank/DDBJ databases">
        <title>Genomic characterization of the Taylorella genus.</title>
        <authorList>
            <person name="Hebert L."/>
            <person name="Moumen B."/>
            <person name="Pons N."/>
            <person name="Duquesne F."/>
            <person name="Breuil M.-F."/>
            <person name="Goux D."/>
            <person name="Batto J.-M."/>
            <person name="Renault P."/>
            <person name="Laugier C."/>
            <person name="Petry S."/>
        </authorList>
    </citation>
    <scope>NUCLEOTIDE SEQUENCE</scope>
    <source>
        <strain>MCE3</strain>
    </source>
</reference>
<dbReference type="KEGG" id="tas:TASI_0405"/>
<comment type="similarity">
    <text evidence="2">Belongs to the ABC transporter superfamily.</text>
</comment>
<name>G4QCQ1_TAYAM</name>
<dbReference type="STRING" id="1008459.TASI_0405"/>
<evidence type="ECO:0000256" key="5">
    <source>
        <dbReference type="ARBA" id="ARBA00022741"/>
    </source>
</evidence>
<dbReference type="PANTHER" id="PTHR43297">
    <property type="entry name" value="OLIGOPEPTIDE TRANSPORT ATP-BINDING PROTEIN APPD"/>
    <property type="match status" value="1"/>
</dbReference>
<sequence>MSEENSVSDLSSELLLDIENLSVRFGTEQKPFFAVDGLSINMNRGEILGIVGESGSGKSVTMMAFMGLLGNQGHITADRIRFDGHDMLNISNKDRRKIIGKDVAMIFQDPMTALNPSYTVGFQIKEVLKLHMGLKGKALHNRAVELMKIVEIPEPESRLEAYPHQLSGGMSQRVAIAMAIACEPKLLIADEPTTALDVTIQAQIMELLINLQKKNHMGLILITHDLAVITEIAHRVCVMYAGQEVELGDVPETFYHPAHPYTEALLASIPEASQGAARLKTLPGIVPGQYDRPKGCLLSPRCPYVEENCLHHKVPLTYGVNRVVRCIKPLIDVRKNESSDTHSIDAIYNGVNHAK</sequence>
<dbReference type="InterPro" id="IPR017871">
    <property type="entry name" value="ABC_transporter-like_CS"/>
</dbReference>
<dbReference type="InterPro" id="IPR050388">
    <property type="entry name" value="ABC_Ni/Peptide_Import"/>
</dbReference>
<comment type="subcellular location">
    <subcellularLocation>
        <location evidence="1">Cell inner membrane</location>
        <topology evidence="1">Peripheral membrane protein</topology>
    </subcellularLocation>
</comment>
<dbReference type="PROSITE" id="PS00211">
    <property type="entry name" value="ABC_TRANSPORTER_1"/>
    <property type="match status" value="1"/>
</dbReference>
<evidence type="ECO:0000256" key="3">
    <source>
        <dbReference type="ARBA" id="ARBA00022448"/>
    </source>
</evidence>
<dbReference type="OrthoDB" id="9802772at2"/>
<dbReference type="eggNOG" id="COG0444">
    <property type="taxonomic scope" value="Bacteria"/>
</dbReference>
<protein>
    <submittedName>
        <fullName evidence="9">Dipeptide transport ATP-binding protein DppD</fullName>
    </submittedName>
</protein>
<keyword evidence="6 9" id="KW-0067">ATP-binding</keyword>
<dbReference type="SMART" id="SM00382">
    <property type="entry name" value="AAA"/>
    <property type="match status" value="1"/>
</dbReference>
<dbReference type="GO" id="GO:0005524">
    <property type="term" value="F:ATP binding"/>
    <property type="evidence" value="ECO:0007669"/>
    <property type="project" value="UniProtKB-KW"/>
</dbReference>
<evidence type="ECO:0000256" key="2">
    <source>
        <dbReference type="ARBA" id="ARBA00005417"/>
    </source>
</evidence>
<reference evidence="9 10" key="2">
    <citation type="journal article" date="2012" name="PLoS ONE">
        <title>Genomic characterization of the taylorella genus.</title>
        <authorList>
            <person name="Hebert L."/>
            <person name="Moumen B."/>
            <person name="Pons N."/>
            <person name="Duquesne F."/>
            <person name="Breuil M.F."/>
            <person name="Goux D."/>
            <person name="Batto J.M."/>
            <person name="Laugier C."/>
            <person name="Renault P."/>
            <person name="Petry S."/>
        </authorList>
    </citation>
    <scope>NUCLEOTIDE SEQUENCE [LARGE SCALE GENOMIC DNA]</scope>
    <source>
        <strain evidence="9 10">MCE3</strain>
    </source>
</reference>
<dbReference type="GO" id="GO:0005886">
    <property type="term" value="C:plasma membrane"/>
    <property type="evidence" value="ECO:0007669"/>
    <property type="project" value="UniProtKB-SubCell"/>
</dbReference>
<evidence type="ECO:0000256" key="1">
    <source>
        <dbReference type="ARBA" id="ARBA00004417"/>
    </source>
</evidence>
<dbReference type="GO" id="GO:0055085">
    <property type="term" value="P:transmembrane transport"/>
    <property type="evidence" value="ECO:0007669"/>
    <property type="project" value="UniProtKB-ARBA"/>
</dbReference>
<dbReference type="FunFam" id="3.40.50.300:FF:000016">
    <property type="entry name" value="Oligopeptide ABC transporter ATP-binding component"/>
    <property type="match status" value="1"/>
</dbReference>
<dbReference type="Pfam" id="PF00005">
    <property type="entry name" value="ABC_tran"/>
    <property type="match status" value="1"/>
</dbReference>
<organism evidence="9 10">
    <name type="scientific">Taylorella asinigenitalis (strain MCE3)</name>
    <dbReference type="NCBI Taxonomy" id="1008459"/>
    <lineage>
        <taxon>Bacteria</taxon>
        <taxon>Pseudomonadati</taxon>
        <taxon>Pseudomonadota</taxon>
        <taxon>Betaproteobacteria</taxon>
        <taxon>Burkholderiales</taxon>
        <taxon>Alcaligenaceae</taxon>
        <taxon>Taylorella</taxon>
    </lineage>
</organism>